<sequence length="105" mass="12237">MPPGSPQESVIIPTSTPLKRAQRSSYSIAEIFSIIEQLLQTKLQGNTSDNVFKKTVWHNYKHILPLRSNFGIGYDPELSKKWPEKLKRCITHFHWFEKIRELQGT</sequence>
<accession>A0A420INC5</accession>
<dbReference type="EMBL" id="MCBS01023017">
    <property type="protein sequence ID" value="RKF76033.1"/>
    <property type="molecule type" value="Genomic_DNA"/>
</dbReference>
<name>A0A420INC5_9PEZI</name>
<evidence type="ECO:0000313" key="2">
    <source>
        <dbReference type="Proteomes" id="UP000285326"/>
    </source>
</evidence>
<comment type="caution">
    <text evidence="1">The sequence shown here is derived from an EMBL/GenBank/DDBJ whole genome shotgun (WGS) entry which is preliminary data.</text>
</comment>
<evidence type="ECO:0000313" key="1">
    <source>
        <dbReference type="EMBL" id="RKF76033.1"/>
    </source>
</evidence>
<protein>
    <submittedName>
        <fullName evidence="1">Uncharacterized protein</fullName>
    </submittedName>
</protein>
<gene>
    <name evidence="1" type="ORF">GcM1_230074</name>
</gene>
<organism evidence="1 2">
    <name type="scientific">Golovinomyces cichoracearum</name>
    <dbReference type="NCBI Taxonomy" id="62708"/>
    <lineage>
        <taxon>Eukaryota</taxon>
        <taxon>Fungi</taxon>
        <taxon>Dikarya</taxon>
        <taxon>Ascomycota</taxon>
        <taxon>Pezizomycotina</taxon>
        <taxon>Leotiomycetes</taxon>
        <taxon>Erysiphales</taxon>
        <taxon>Erysiphaceae</taxon>
        <taxon>Golovinomyces</taxon>
    </lineage>
</organism>
<dbReference type="AlphaFoldDB" id="A0A420INC5"/>
<proteinExistence type="predicted"/>
<reference evidence="1 2" key="1">
    <citation type="journal article" date="2018" name="BMC Genomics">
        <title>Comparative genome analyses reveal sequence features reflecting distinct modes of host-adaptation between dicot and monocot powdery mildew.</title>
        <authorList>
            <person name="Wu Y."/>
            <person name="Ma X."/>
            <person name="Pan Z."/>
            <person name="Kale S.D."/>
            <person name="Song Y."/>
            <person name="King H."/>
            <person name="Zhang Q."/>
            <person name="Presley C."/>
            <person name="Deng X."/>
            <person name="Wei C.I."/>
            <person name="Xiao S."/>
        </authorList>
    </citation>
    <scope>NUCLEOTIDE SEQUENCE [LARGE SCALE GENOMIC DNA]</scope>
    <source>
        <strain evidence="1">UMSG1</strain>
    </source>
</reference>
<dbReference type="Proteomes" id="UP000285326">
    <property type="component" value="Unassembled WGS sequence"/>
</dbReference>